<evidence type="ECO:0000313" key="3">
    <source>
        <dbReference type="Proteomes" id="UP000292702"/>
    </source>
</evidence>
<feature type="region of interest" description="Disordered" evidence="1">
    <location>
        <begin position="1"/>
        <end position="25"/>
    </location>
</feature>
<accession>A0A4R0RAQ5</accession>
<evidence type="ECO:0000256" key="1">
    <source>
        <dbReference type="SAM" id="MobiDB-lite"/>
    </source>
</evidence>
<name>A0A4R0RAQ5_9APHY</name>
<comment type="caution">
    <text evidence="2">The sequence shown here is derived from an EMBL/GenBank/DDBJ whole genome shotgun (WGS) entry which is preliminary data.</text>
</comment>
<keyword evidence="3" id="KW-1185">Reference proteome</keyword>
<evidence type="ECO:0000313" key="2">
    <source>
        <dbReference type="EMBL" id="TCD65001.1"/>
    </source>
</evidence>
<protein>
    <recommendedName>
        <fullName evidence="4">BAH domain-containing protein</fullName>
    </recommendedName>
</protein>
<dbReference type="AlphaFoldDB" id="A0A4R0RAQ5"/>
<proteinExistence type="predicted"/>
<evidence type="ECO:0008006" key="4">
    <source>
        <dbReference type="Google" id="ProtNLM"/>
    </source>
</evidence>
<dbReference type="EMBL" id="RWJN01000204">
    <property type="protein sequence ID" value="TCD65001.1"/>
    <property type="molecule type" value="Genomic_DNA"/>
</dbReference>
<reference evidence="2 3" key="1">
    <citation type="submission" date="2018-11" db="EMBL/GenBank/DDBJ databases">
        <title>Genome assembly of Steccherinum ochraceum LE-BIN_3174, the white-rot fungus of the Steccherinaceae family (The Residual Polyporoid clade, Polyporales, Basidiomycota).</title>
        <authorList>
            <person name="Fedorova T.V."/>
            <person name="Glazunova O.A."/>
            <person name="Landesman E.O."/>
            <person name="Moiseenko K.V."/>
            <person name="Psurtseva N.V."/>
            <person name="Savinova O.S."/>
            <person name="Shakhova N.V."/>
            <person name="Tyazhelova T.V."/>
            <person name="Vasina D.V."/>
        </authorList>
    </citation>
    <scope>NUCLEOTIDE SEQUENCE [LARGE SCALE GENOMIC DNA]</scope>
    <source>
        <strain evidence="2 3">LE-BIN_3174</strain>
    </source>
</reference>
<gene>
    <name evidence="2" type="ORF">EIP91_003369</name>
</gene>
<dbReference type="Proteomes" id="UP000292702">
    <property type="component" value="Unassembled WGS sequence"/>
</dbReference>
<organism evidence="2 3">
    <name type="scientific">Steccherinum ochraceum</name>
    <dbReference type="NCBI Taxonomy" id="92696"/>
    <lineage>
        <taxon>Eukaryota</taxon>
        <taxon>Fungi</taxon>
        <taxon>Dikarya</taxon>
        <taxon>Basidiomycota</taxon>
        <taxon>Agaricomycotina</taxon>
        <taxon>Agaricomycetes</taxon>
        <taxon>Polyporales</taxon>
        <taxon>Steccherinaceae</taxon>
        <taxon>Steccherinum</taxon>
    </lineage>
</organism>
<feature type="compositionally biased region" description="Basic residues" evidence="1">
    <location>
        <begin position="1"/>
        <end position="10"/>
    </location>
</feature>
<dbReference type="OrthoDB" id="10259622at2759"/>
<sequence>MSQKRRRGPRKSQVANPKDNPPDILEFEGDGMVPIRCLQIKHDETRAVVIQVRRQDDVELYSKDREENKWLGHVVSIRCRRNELDDLDRRAWLRIRWYYSGYDVVGKSKDLLPVAARFATNERVLTDDYEIIEFNMIKEADFYSGARCIRLLAVDPDHVKPHPDFSKYIYPRLEGGKMAGSWEPLIRDIVFGSSGKPGLGEGIVKMAMQPILRAPNPEKGSVFPVVGNLKDVVLARRLVFQYLEGGHGVLRHLWAKLGISDPKDEYRDQAALSPHTGDPGALGNGKQPELKKEELVMSPQSDASGSTTADTEARYFERYKAEDILNYTRLLASPYMPYWNKQKEILAAGDFLSSAPAVRCPNCGSAI</sequence>